<protein>
    <submittedName>
        <fullName evidence="1">Uncharacterized protein</fullName>
    </submittedName>
</protein>
<reference evidence="1" key="1">
    <citation type="thesis" date="2020" institute="ProQuest LLC" country="789 East Eisenhower Parkway, Ann Arbor, MI, USA">
        <title>Comparative Genomics and Chromosome Evolution.</title>
        <authorList>
            <person name="Mudd A.B."/>
        </authorList>
    </citation>
    <scope>NUCLEOTIDE SEQUENCE</scope>
    <source>
        <strain evidence="1">HN-11 Male</strain>
        <tissue evidence="1">Kidney and liver</tissue>
    </source>
</reference>
<name>A0A8J6F4W7_ELECQ</name>
<dbReference type="AlphaFoldDB" id="A0A8J6F4W7"/>
<sequence length="124" mass="13638">MSVYTVDFLPFKSPCNMQIRLHKYGKTAVTVPCGCIFTPTMLCKLLKSRWYMWGAVLKATATSDLKKAKTHESTLVNPPANQPSAGHHVDLLLQLSSPGAIWSSMVIHIHLRAKSMGCVQALQG</sequence>
<dbReference type="Proteomes" id="UP000770717">
    <property type="component" value="Unassembled WGS sequence"/>
</dbReference>
<comment type="caution">
    <text evidence="1">The sequence shown here is derived from an EMBL/GenBank/DDBJ whole genome shotgun (WGS) entry which is preliminary data.</text>
</comment>
<accession>A0A8J6F4W7</accession>
<keyword evidence="2" id="KW-1185">Reference proteome</keyword>
<evidence type="ECO:0000313" key="2">
    <source>
        <dbReference type="Proteomes" id="UP000770717"/>
    </source>
</evidence>
<dbReference type="EMBL" id="WNTK01000006">
    <property type="protein sequence ID" value="KAG9481572.1"/>
    <property type="molecule type" value="Genomic_DNA"/>
</dbReference>
<gene>
    <name evidence="1" type="ORF">GDO78_010684</name>
</gene>
<evidence type="ECO:0000313" key="1">
    <source>
        <dbReference type="EMBL" id="KAG9481572.1"/>
    </source>
</evidence>
<organism evidence="1 2">
    <name type="scientific">Eleutherodactylus coqui</name>
    <name type="common">Puerto Rican coqui</name>
    <dbReference type="NCBI Taxonomy" id="57060"/>
    <lineage>
        <taxon>Eukaryota</taxon>
        <taxon>Metazoa</taxon>
        <taxon>Chordata</taxon>
        <taxon>Craniata</taxon>
        <taxon>Vertebrata</taxon>
        <taxon>Euteleostomi</taxon>
        <taxon>Amphibia</taxon>
        <taxon>Batrachia</taxon>
        <taxon>Anura</taxon>
        <taxon>Neobatrachia</taxon>
        <taxon>Hyloidea</taxon>
        <taxon>Eleutherodactylidae</taxon>
        <taxon>Eleutherodactylinae</taxon>
        <taxon>Eleutherodactylus</taxon>
        <taxon>Eleutherodactylus</taxon>
    </lineage>
</organism>
<proteinExistence type="predicted"/>